<dbReference type="Proteomes" id="UP000219799">
    <property type="component" value="Chromosome 7"/>
</dbReference>
<feature type="non-terminal residue" evidence="2">
    <location>
        <position position="1"/>
    </location>
</feature>
<dbReference type="InterPro" id="IPR009091">
    <property type="entry name" value="RCC1/BLIP-II"/>
</dbReference>
<dbReference type="VEuPathDB" id="PlasmoDB:PmUG01_07042500"/>
<feature type="repeat" description="RCC1" evidence="1">
    <location>
        <begin position="284"/>
        <end position="313"/>
    </location>
</feature>
<proteinExistence type="predicted"/>
<evidence type="ECO:0000313" key="3">
    <source>
        <dbReference type="Proteomes" id="UP000219799"/>
    </source>
</evidence>
<dbReference type="SUPFAM" id="SSF50985">
    <property type="entry name" value="RCC1/BLIP-II"/>
    <property type="match status" value="1"/>
</dbReference>
<accession>A0A1C3KBZ2</accession>
<protein>
    <submittedName>
        <fullName evidence="2">Regulator of chromosome condensation (RCC1) repeat, putative</fullName>
    </submittedName>
</protein>
<name>A0A1C3KBZ2_PLAMA</name>
<reference evidence="2 3" key="1">
    <citation type="submission" date="2016-06" db="EMBL/GenBank/DDBJ databases">
        <authorList>
            <consortium name="Pathogen Informatics"/>
        </authorList>
    </citation>
    <scope>NUCLEOTIDE SEQUENCE [LARGE SCALE GENOMIC DNA]</scope>
    <source>
        <strain evidence="2">PmlGA01</strain>
    </source>
</reference>
<feature type="non-terminal residue" evidence="2">
    <location>
        <position position="313"/>
    </location>
</feature>
<gene>
    <name evidence="2" type="primary">PmlGA01_070033700</name>
    <name evidence="2" type="ORF">PMLGA01_070033700</name>
</gene>
<evidence type="ECO:0000256" key="1">
    <source>
        <dbReference type="PROSITE-ProRule" id="PRU00235"/>
    </source>
</evidence>
<dbReference type="AlphaFoldDB" id="A0A1C3KBZ2"/>
<dbReference type="Pfam" id="PF00415">
    <property type="entry name" value="RCC1"/>
    <property type="match status" value="1"/>
</dbReference>
<sequence length="313" mass="36103">ENGFLDYNSSSGDSDNLLFGNSVTYNENTNFLKPIFHCKNYVECCKDVGDKNRDRNTCNCNTCCSLLNGTCDIFSSCESDLYSSFDSDDSDVTYIKINDVDEINKNMNIKILLNSSKDNSFYVKKKNYSLKKISIDDYNIYNSVLYSSSYANQYLAYVLPDQKSSLKAVKKYFNQISNKFYKEKINSKFKSQSKENMNEEKRNCDEYKYAKIKYLHGEKQKVDDKGSFKKHVLSTKGKNERTLLDNNLSSNKFIYNFIHDIKTRIKFVDIYNGSDFVISINNFGHVYAWGNNKYGCLGTGDNVNRYAPTLINP</sequence>
<organism evidence="2 3">
    <name type="scientific">Plasmodium malariae</name>
    <dbReference type="NCBI Taxonomy" id="5858"/>
    <lineage>
        <taxon>Eukaryota</taxon>
        <taxon>Sar</taxon>
        <taxon>Alveolata</taxon>
        <taxon>Apicomplexa</taxon>
        <taxon>Aconoidasida</taxon>
        <taxon>Haemosporida</taxon>
        <taxon>Plasmodiidae</taxon>
        <taxon>Plasmodium</taxon>
        <taxon>Plasmodium (Plasmodium)</taxon>
    </lineage>
</organism>
<evidence type="ECO:0000313" key="2">
    <source>
        <dbReference type="EMBL" id="SBT71090.1"/>
    </source>
</evidence>
<dbReference type="PROSITE" id="PS50012">
    <property type="entry name" value="RCC1_3"/>
    <property type="match status" value="1"/>
</dbReference>
<dbReference type="EMBL" id="LT594495">
    <property type="protein sequence ID" value="SBT71090.1"/>
    <property type="molecule type" value="Genomic_DNA"/>
</dbReference>
<dbReference type="InterPro" id="IPR000408">
    <property type="entry name" value="Reg_chr_condens"/>
</dbReference>
<dbReference type="Gene3D" id="2.130.10.30">
    <property type="entry name" value="Regulator of chromosome condensation 1/beta-lactamase-inhibitor protein II"/>
    <property type="match status" value="1"/>
</dbReference>